<dbReference type="InterPro" id="IPR036188">
    <property type="entry name" value="FAD/NAD-bd_sf"/>
</dbReference>
<organism evidence="4 5">
    <name type="scientific">Linum trigynum</name>
    <dbReference type="NCBI Taxonomy" id="586398"/>
    <lineage>
        <taxon>Eukaryota</taxon>
        <taxon>Viridiplantae</taxon>
        <taxon>Streptophyta</taxon>
        <taxon>Embryophyta</taxon>
        <taxon>Tracheophyta</taxon>
        <taxon>Spermatophyta</taxon>
        <taxon>Magnoliopsida</taxon>
        <taxon>eudicotyledons</taxon>
        <taxon>Gunneridae</taxon>
        <taxon>Pentapetalae</taxon>
        <taxon>rosids</taxon>
        <taxon>fabids</taxon>
        <taxon>Malpighiales</taxon>
        <taxon>Linaceae</taxon>
        <taxon>Linum</taxon>
    </lineage>
</organism>
<dbReference type="EMBL" id="OZ034820">
    <property type="protein sequence ID" value="CAL1399220.1"/>
    <property type="molecule type" value="Genomic_DNA"/>
</dbReference>
<dbReference type="Gene3D" id="3.50.50.60">
    <property type="entry name" value="FAD/NAD(P)-binding domain"/>
    <property type="match status" value="1"/>
</dbReference>
<accession>A0AAV2FNN3</accession>
<dbReference type="PANTHER" id="PTHR23023">
    <property type="entry name" value="DIMETHYLANILINE MONOOXYGENASE"/>
    <property type="match status" value="1"/>
</dbReference>
<evidence type="ECO:0000313" key="4">
    <source>
        <dbReference type="EMBL" id="CAL1399220.1"/>
    </source>
</evidence>
<keyword evidence="1" id="KW-0285">Flavoprotein</keyword>
<evidence type="ECO:0000256" key="3">
    <source>
        <dbReference type="ARBA" id="ARBA00023002"/>
    </source>
</evidence>
<evidence type="ECO:0000256" key="2">
    <source>
        <dbReference type="ARBA" id="ARBA00022827"/>
    </source>
</evidence>
<keyword evidence="2" id="KW-0274">FAD</keyword>
<sequence length="96" mass="10695">MSCLLACKHLTEMGLDPTVFEFSNSVGGVWSQTIESTKLQTPKSLYQFSDFEWPDSVGAPLPWVLETLAITPMQTPTTRMMETPIPIAFLFIAIIV</sequence>
<evidence type="ECO:0000256" key="1">
    <source>
        <dbReference type="ARBA" id="ARBA00022630"/>
    </source>
</evidence>
<dbReference type="SUPFAM" id="SSF51905">
    <property type="entry name" value="FAD/NAD(P)-binding domain"/>
    <property type="match status" value="1"/>
</dbReference>
<dbReference type="InterPro" id="IPR050346">
    <property type="entry name" value="FMO-like"/>
</dbReference>
<keyword evidence="5" id="KW-1185">Reference proteome</keyword>
<dbReference type="AlphaFoldDB" id="A0AAV2FNN3"/>
<gene>
    <name evidence="4" type="ORF">LTRI10_LOCUS39411</name>
</gene>
<dbReference type="GO" id="GO:0016491">
    <property type="term" value="F:oxidoreductase activity"/>
    <property type="evidence" value="ECO:0007669"/>
    <property type="project" value="UniProtKB-KW"/>
</dbReference>
<evidence type="ECO:0000313" key="5">
    <source>
        <dbReference type="Proteomes" id="UP001497516"/>
    </source>
</evidence>
<keyword evidence="3" id="KW-0560">Oxidoreductase</keyword>
<protein>
    <recommendedName>
        <fullName evidence="6">Flavin-containing monooxygenase</fullName>
    </recommendedName>
</protein>
<name>A0AAV2FNN3_9ROSI</name>
<dbReference type="Proteomes" id="UP001497516">
    <property type="component" value="Chromosome 7"/>
</dbReference>
<reference evidence="4 5" key="1">
    <citation type="submission" date="2024-04" db="EMBL/GenBank/DDBJ databases">
        <authorList>
            <person name="Fracassetti M."/>
        </authorList>
    </citation>
    <scope>NUCLEOTIDE SEQUENCE [LARGE SCALE GENOMIC DNA]</scope>
</reference>
<proteinExistence type="predicted"/>
<evidence type="ECO:0008006" key="6">
    <source>
        <dbReference type="Google" id="ProtNLM"/>
    </source>
</evidence>